<evidence type="ECO:0000313" key="2">
    <source>
        <dbReference type="Proteomes" id="UP001172386"/>
    </source>
</evidence>
<protein>
    <submittedName>
        <fullName evidence="1">N alpha-acetyl-transferase</fullName>
        <ecNumber evidence="1">2.3.1.257</ecNumber>
    </submittedName>
</protein>
<organism evidence="1 2">
    <name type="scientific">Neophaeococcomyces mojaviensis</name>
    <dbReference type="NCBI Taxonomy" id="3383035"/>
    <lineage>
        <taxon>Eukaryota</taxon>
        <taxon>Fungi</taxon>
        <taxon>Dikarya</taxon>
        <taxon>Ascomycota</taxon>
        <taxon>Pezizomycotina</taxon>
        <taxon>Eurotiomycetes</taxon>
        <taxon>Chaetothyriomycetidae</taxon>
        <taxon>Chaetothyriales</taxon>
        <taxon>Chaetothyriales incertae sedis</taxon>
        <taxon>Neophaeococcomyces</taxon>
    </lineage>
</organism>
<accession>A0ACC2ZY27</accession>
<proteinExistence type="predicted"/>
<comment type="caution">
    <text evidence="1">The sequence shown here is derived from an EMBL/GenBank/DDBJ whole genome shotgun (WGS) entry which is preliminary data.</text>
</comment>
<reference evidence="1" key="1">
    <citation type="submission" date="2022-10" db="EMBL/GenBank/DDBJ databases">
        <title>Culturing micro-colonial fungi from biological soil crusts in the Mojave desert and describing Neophaeococcomyces mojavensis, and introducing the new genera and species Taxawa tesnikishii.</title>
        <authorList>
            <person name="Kurbessoian T."/>
            <person name="Stajich J.E."/>
        </authorList>
    </citation>
    <scope>NUCLEOTIDE SEQUENCE</scope>
    <source>
        <strain evidence="1">JES_112</strain>
    </source>
</reference>
<sequence>MNGSKSSNGARSKARQKAIEQGKLVESINALSPTDFIQRFDIASATLEANAKLSYQSGRDLRVDLLFAQAMKKEHKNVLDACFRLIEQSSAGNYKASEIKWSPTSKRKEMVLPDLRYLVIRENLSIASDSSDDSHTENPDVWGFVSFMVTYEDGFEVVYVYEIHLAPKLRGQGIGKVLMQMVEEIGEKARVNKCMLTVFKANDTALKWYARAGYVVDDFSPGPRILRNGTVKQPSYLIMSKLLKGSAEDGVLDKKSMHTDPAKLSSVQDASNGTKNKSGMNGWLLDIL</sequence>
<dbReference type="EMBL" id="JAPDRQ010000196">
    <property type="protein sequence ID" value="KAJ9652494.1"/>
    <property type="molecule type" value="Genomic_DNA"/>
</dbReference>
<keyword evidence="1" id="KW-0808">Transferase</keyword>
<evidence type="ECO:0000313" key="1">
    <source>
        <dbReference type="EMBL" id="KAJ9652494.1"/>
    </source>
</evidence>
<dbReference type="EC" id="2.3.1.257" evidence="1"/>
<gene>
    <name evidence="1" type="primary">NAT4</name>
    <name evidence="1" type="ORF">H2198_008242</name>
</gene>
<keyword evidence="2" id="KW-1185">Reference proteome</keyword>
<name>A0ACC2ZY27_9EURO</name>
<dbReference type="Proteomes" id="UP001172386">
    <property type="component" value="Unassembled WGS sequence"/>
</dbReference>
<keyword evidence="1" id="KW-0012">Acyltransferase</keyword>